<feature type="compositionally biased region" description="Basic and acidic residues" evidence="1">
    <location>
        <begin position="780"/>
        <end position="793"/>
    </location>
</feature>
<keyword evidence="3" id="KW-1185">Reference proteome</keyword>
<protein>
    <submittedName>
        <fullName evidence="2">Uncharacterized protein</fullName>
    </submittedName>
</protein>
<dbReference type="GeneID" id="11514944"/>
<feature type="compositionally biased region" description="Polar residues" evidence="1">
    <location>
        <begin position="294"/>
        <end position="303"/>
    </location>
</feature>
<feature type="compositionally biased region" description="Basic residues" evidence="1">
    <location>
        <begin position="899"/>
        <end position="908"/>
    </location>
</feature>
<feature type="compositionally biased region" description="Polar residues" evidence="1">
    <location>
        <begin position="662"/>
        <end position="673"/>
    </location>
</feature>
<feature type="region of interest" description="Disordered" evidence="1">
    <location>
        <begin position="1018"/>
        <end position="1075"/>
    </location>
</feature>
<organism evidence="2 3">
    <name type="scientific">Thermothielavioides terrestris (strain ATCC 38088 / NRRL 8126)</name>
    <name type="common">Thielavia terrestris</name>
    <dbReference type="NCBI Taxonomy" id="578455"/>
    <lineage>
        <taxon>Eukaryota</taxon>
        <taxon>Fungi</taxon>
        <taxon>Dikarya</taxon>
        <taxon>Ascomycota</taxon>
        <taxon>Pezizomycotina</taxon>
        <taxon>Sordariomycetes</taxon>
        <taxon>Sordariomycetidae</taxon>
        <taxon>Sordariales</taxon>
        <taxon>Chaetomiaceae</taxon>
        <taxon>Thermothielavioides</taxon>
        <taxon>Thermothielavioides terrestris</taxon>
    </lineage>
</organism>
<reference evidence="2 3" key="1">
    <citation type="journal article" date="2011" name="Nat. Biotechnol.">
        <title>Comparative genomic analysis of the thermophilic biomass-degrading fungi Myceliophthora thermophila and Thielavia terrestris.</title>
        <authorList>
            <person name="Berka R.M."/>
            <person name="Grigoriev I.V."/>
            <person name="Otillar R."/>
            <person name="Salamov A."/>
            <person name="Grimwood J."/>
            <person name="Reid I."/>
            <person name="Ishmael N."/>
            <person name="John T."/>
            <person name="Darmond C."/>
            <person name="Moisan M.-C."/>
            <person name="Henrissat B."/>
            <person name="Coutinho P.M."/>
            <person name="Lombard V."/>
            <person name="Natvig D.O."/>
            <person name="Lindquist E."/>
            <person name="Schmutz J."/>
            <person name="Lucas S."/>
            <person name="Harris P."/>
            <person name="Powlowski J."/>
            <person name="Bellemare A."/>
            <person name="Taylor D."/>
            <person name="Butler G."/>
            <person name="de Vries R.P."/>
            <person name="Allijn I.E."/>
            <person name="van den Brink J."/>
            <person name="Ushinsky S."/>
            <person name="Storms R."/>
            <person name="Powell A.J."/>
            <person name="Paulsen I.T."/>
            <person name="Elbourne L.D.H."/>
            <person name="Baker S.E."/>
            <person name="Magnuson J."/>
            <person name="LaBoissiere S."/>
            <person name="Clutterbuck A.J."/>
            <person name="Martinez D."/>
            <person name="Wogulis M."/>
            <person name="de Leon A.L."/>
            <person name="Rey M.W."/>
            <person name="Tsang A."/>
        </authorList>
    </citation>
    <scope>NUCLEOTIDE SEQUENCE [LARGE SCALE GENOMIC DNA]</scope>
    <source>
        <strain evidence="3">ATCC 38088 / NRRL 8126</strain>
    </source>
</reference>
<evidence type="ECO:0000313" key="2">
    <source>
        <dbReference type="EMBL" id="AEO66123.1"/>
    </source>
</evidence>
<name>G2R4T3_THETT</name>
<evidence type="ECO:0000256" key="1">
    <source>
        <dbReference type="SAM" id="MobiDB-lite"/>
    </source>
</evidence>
<feature type="compositionally biased region" description="Polar residues" evidence="1">
    <location>
        <begin position="973"/>
        <end position="987"/>
    </location>
</feature>
<feature type="compositionally biased region" description="Low complexity" evidence="1">
    <location>
        <begin position="484"/>
        <end position="498"/>
    </location>
</feature>
<dbReference type="RefSeq" id="XP_003652459.1">
    <property type="nucleotide sequence ID" value="XM_003652411.1"/>
</dbReference>
<dbReference type="eggNOG" id="ENOG502SGHJ">
    <property type="taxonomic scope" value="Eukaryota"/>
</dbReference>
<feature type="compositionally biased region" description="Polar residues" evidence="1">
    <location>
        <begin position="644"/>
        <end position="654"/>
    </location>
</feature>
<feature type="region of interest" description="Disordered" evidence="1">
    <location>
        <begin position="480"/>
        <end position="506"/>
    </location>
</feature>
<dbReference type="OrthoDB" id="5386674at2759"/>
<dbReference type="Proteomes" id="UP000008181">
    <property type="component" value="Chromosome 2"/>
</dbReference>
<feature type="compositionally biased region" description="Basic and acidic residues" evidence="1">
    <location>
        <begin position="227"/>
        <end position="246"/>
    </location>
</feature>
<sequence length="1208" mass="129779">MDILFSPYSLGGVPRSAMAEIERRTEDLLKSSSFQRMLELEKKHKVRVAPGWPSPLPCCCLGPCPDCYMSYTRRHVSDMAFAPHQMERLRGVQALLPSSQLYAQRKEGPPPRPERPDIGFPQEEFLMVKAARCTVITPSLSITIPQSADHERRVRPQEEQDGEPDEDHADAGTPTASEPFQKQVKFLAPEDDGDDDEDGDEDGMSEQSSICQSPSWEGYGQRKKEKKREAERRKREKEQAEKEARAAKKRASARLSKQPPPMPATARTANRHPTAIGLTNADRSTSDPMLVTWNLPQGTQTGHLPQDVERIVSADGVQRGRQHRPALTGALPASGSSNGGRDGGNHAEDPKVADHKLCDSGSAPRQGLRRSMSEGPVPPRSSESSAISSSKHETRAPRDAFPPSASRTPMLRHMSPSSGNRAGNLFHGSANTNHSQESLAGVPSVDGGRRHGYVVHQRAQATERALAGLVDELVGSVAQYYPPSRSSSGGTHSTRRSSLTQEAKSAAMKLMGMRASSAARDGGNTQDDYLTFKAIPYSASDIEPSAAAGSTPTSPRAADGFSRAKIDERPSTSEASMLRGTKGVQDNFAVLDRPPTSQSSVSSSVPSITGSTPSNHTRKSRGVKDAAKAALSMPKGATKAADSSKPSVPVQSHLTIRPVAHSSASVHTGNKVSEATAEDASKRPAGASVPKPTKSAEKEPQGGGYRVSEGSSSSSAYEDGSSLPSPSTTPETSRPQSAKDIALSTSNVSEGNPGAFGLQDDERTLRQSLDSSNSTTPRMLEPEARENIEMQSEDRWSRTALPIDLDCDAQSFMTTVFKLDHEEETEQPQSLGESPHNAKKGEGETAILIPPRSLRRGQSVSEGITVPPTASSFSAERRDDAETLRGLTGKSEEQEGAIKMRRSPKSRALRNVSKPLEQAVAGEMKAEVPERYRNLRKETRPKDGSKLAGPRGRVDGDEPQTAPESPQREWASDSITPASSTVPSGPTSPRAINMDFQIPGNPYFADLPTSLKYTEVSGEIPTSAGPPSPISLPSPVHPVLSKAPSPPQANSAPTPVSGSAAPSRTSTPSGRASGMVPVSILKQPKTAASDQAHARPQTSSRPQVLSAIPKHMQLQAGLPVRPPTSVPETRMSPIAKIFVECCRCKFYHDMPSKLYECMAKPDQVVEDKLRGISGAVTTMVKCPWCQHNMSRDCCAGYAAVVYLKEKLH</sequence>
<feature type="compositionally biased region" description="Polar residues" evidence="1">
    <location>
        <begin position="429"/>
        <end position="438"/>
    </location>
</feature>
<feature type="compositionally biased region" description="Low complexity" evidence="1">
    <location>
        <begin position="594"/>
        <end position="614"/>
    </location>
</feature>
<feature type="compositionally biased region" description="Basic and acidic residues" evidence="1">
    <location>
        <begin position="562"/>
        <end position="571"/>
    </location>
</feature>
<feature type="region of interest" description="Disordered" evidence="1">
    <location>
        <begin position="543"/>
        <end position="793"/>
    </location>
</feature>
<gene>
    <name evidence="2" type="ORF">THITE_2113976</name>
</gene>
<dbReference type="AlphaFoldDB" id="G2R4T3"/>
<evidence type="ECO:0000313" key="3">
    <source>
        <dbReference type="Proteomes" id="UP000008181"/>
    </source>
</evidence>
<feature type="compositionally biased region" description="Acidic residues" evidence="1">
    <location>
        <begin position="159"/>
        <end position="168"/>
    </location>
</feature>
<feature type="compositionally biased region" description="Polar residues" evidence="1">
    <location>
        <begin position="766"/>
        <end position="777"/>
    </location>
</feature>
<accession>G2R4T3</accession>
<feature type="compositionally biased region" description="Pro residues" evidence="1">
    <location>
        <begin position="1024"/>
        <end position="1036"/>
    </location>
</feature>
<feature type="compositionally biased region" description="Basic and acidic residues" evidence="1">
    <location>
        <begin position="343"/>
        <end position="358"/>
    </location>
</feature>
<dbReference type="HOGENOM" id="CLU_284285_0_0_1"/>
<feature type="compositionally biased region" description="Acidic residues" evidence="1">
    <location>
        <begin position="189"/>
        <end position="204"/>
    </location>
</feature>
<dbReference type="EMBL" id="CP003010">
    <property type="protein sequence ID" value="AEO66123.1"/>
    <property type="molecule type" value="Genomic_DNA"/>
</dbReference>
<feature type="compositionally biased region" description="Basic and acidic residues" evidence="1">
    <location>
        <begin position="148"/>
        <end position="158"/>
    </location>
</feature>
<dbReference type="KEGG" id="ttt:THITE_2113976"/>
<proteinExistence type="predicted"/>
<feature type="region of interest" description="Disordered" evidence="1">
    <location>
        <begin position="142"/>
        <end position="445"/>
    </location>
</feature>
<feature type="compositionally biased region" description="Polar residues" evidence="1">
    <location>
        <begin position="205"/>
        <end position="215"/>
    </location>
</feature>
<feature type="compositionally biased region" description="Polar residues" evidence="1">
    <location>
        <begin position="1048"/>
        <end position="1070"/>
    </location>
</feature>
<feature type="compositionally biased region" description="Basic and acidic residues" evidence="1">
    <location>
        <begin position="924"/>
        <end position="945"/>
    </location>
</feature>
<feature type="compositionally biased region" description="Low complexity" evidence="1">
    <location>
        <begin position="706"/>
        <end position="736"/>
    </location>
</feature>
<feature type="compositionally biased region" description="Polar residues" evidence="1">
    <location>
        <begin position="856"/>
        <end position="874"/>
    </location>
</feature>
<feature type="region of interest" description="Disordered" evidence="1">
    <location>
        <begin position="822"/>
        <end position="995"/>
    </location>
</feature>